<dbReference type="Proteomes" id="UP000199504">
    <property type="component" value="Unassembled WGS sequence"/>
</dbReference>
<organism evidence="3 4">
    <name type="scientific">Micromonospora mirobrigensis</name>
    <dbReference type="NCBI Taxonomy" id="262898"/>
    <lineage>
        <taxon>Bacteria</taxon>
        <taxon>Bacillati</taxon>
        <taxon>Actinomycetota</taxon>
        <taxon>Actinomycetes</taxon>
        <taxon>Micromonosporales</taxon>
        <taxon>Micromonosporaceae</taxon>
        <taxon>Micromonospora</taxon>
    </lineage>
</organism>
<evidence type="ECO:0000313" key="3">
    <source>
        <dbReference type="EMBL" id="SCE83418.1"/>
    </source>
</evidence>
<evidence type="ECO:0000313" key="4">
    <source>
        <dbReference type="Proteomes" id="UP000199504"/>
    </source>
</evidence>
<dbReference type="STRING" id="262898.GA0070564_1011214"/>
<dbReference type="EMBL" id="FMCX01000001">
    <property type="protein sequence ID" value="SCE83418.1"/>
    <property type="molecule type" value="Genomic_DNA"/>
</dbReference>
<keyword evidence="2" id="KW-0472">Membrane</keyword>
<feature type="compositionally biased region" description="Low complexity" evidence="1">
    <location>
        <begin position="87"/>
        <end position="130"/>
    </location>
</feature>
<reference evidence="4" key="1">
    <citation type="submission" date="2016-06" db="EMBL/GenBank/DDBJ databases">
        <authorList>
            <person name="Varghese N."/>
            <person name="Submissions Spin"/>
        </authorList>
    </citation>
    <scope>NUCLEOTIDE SEQUENCE [LARGE SCALE GENOMIC DNA]</scope>
    <source>
        <strain evidence="4">DSM 44830</strain>
    </source>
</reference>
<keyword evidence="2" id="KW-1133">Transmembrane helix</keyword>
<accession>A0A1C4VHI1</accession>
<protein>
    <submittedName>
        <fullName evidence="3">Uncharacterized protein</fullName>
    </submittedName>
</protein>
<evidence type="ECO:0000256" key="1">
    <source>
        <dbReference type="SAM" id="MobiDB-lite"/>
    </source>
</evidence>
<keyword evidence="4" id="KW-1185">Reference proteome</keyword>
<dbReference type="RefSeq" id="WP_091603614.1">
    <property type="nucleotide sequence ID" value="NZ_FMCX01000001.1"/>
</dbReference>
<gene>
    <name evidence="3" type="ORF">GA0070564_1011214</name>
</gene>
<feature type="transmembrane region" description="Helical" evidence="2">
    <location>
        <begin position="22"/>
        <end position="46"/>
    </location>
</feature>
<keyword evidence="2" id="KW-0812">Transmembrane</keyword>
<dbReference type="AlphaFoldDB" id="A0A1C4VHI1"/>
<feature type="region of interest" description="Disordered" evidence="1">
    <location>
        <begin position="51"/>
        <end position="160"/>
    </location>
</feature>
<evidence type="ECO:0000256" key="2">
    <source>
        <dbReference type="SAM" id="Phobius"/>
    </source>
</evidence>
<dbReference type="OrthoDB" id="3544131at2"/>
<name>A0A1C4VHI1_9ACTN</name>
<sequence length="160" mass="16334">MQNQPGGLPPVFVDRTGRRRRLTMVAGTVMGLGLLASVGLIAAGLLSDSSVSLPGWSEQGRRPAPIEAGVRQDIDEAGQPASRQRPRPSAATSTTAPVPTRTATAGTTPATARTTTTTAADPTATTTAAPTPQPTPSTSPPGQGYERRSTAKPSRSPGKP</sequence>
<proteinExistence type="predicted"/>